<organism evidence="2 3">
    <name type="scientific">Flavobacterium cutihirudinis</name>
    <dbReference type="NCBI Taxonomy" id="1265740"/>
    <lineage>
        <taxon>Bacteria</taxon>
        <taxon>Pseudomonadati</taxon>
        <taxon>Bacteroidota</taxon>
        <taxon>Flavobacteriia</taxon>
        <taxon>Flavobacteriales</taxon>
        <taxon>Flavobacteriaceae</taxon>
        <taxon>Flavobacterium</taxon>
    </lineage>
</organism>
<comment type="caution">
    <text evidence="2">The sequence shown here is derived from an EMBL/GenBank/DDBJ whole genome shotgun (WGS) entry which is preliminary data.</text>
</comment>
<keyword evidence="1" id="KW-1133">Transmembrane helix</keyword>
<keyword evidence="1" id="KW-0472">Membrane</keyword>
<keyword evidence="1" id="KW-0812">Transmembrane</keyword>
<evidence type="ECO:0000256" key="1">
    <source>
        <dbReference type="SAM" id="Phobius"/>
    </source>
</evidence>
<dbReference type="Proteomes" id="UP000257004">
    <property type="component" value="Unassembled WGS sequence"/>
</dbReference>
<accession>A0A3D9FUS9</accession>
<evidence type="ECO:0000313" key="3">
    <source>
        <dbReference type="Proteomes" id="UP000257004"/>
    </source>
</evidence>
<keyword evidence="3" id="KW-1185">Reference proteome</keyword>
<reference evidence="2 3" key="1">
    <citation type="submission" date="2018-07" db="EMBL/GenBank/DDBJ databases">
        <title>Genomic Encyclopedia of Archaeal and Bacterial Type Strains, Phase II (KMG-II): from individual species to whole genera.</title>
        <authorList>
            <person name="Goeker M."/>
        </authorList>
    </citation>
    <scope>NUCLEOTIDE SEQUENCE [LARGE SCALE GENOMIC DNA]</scope>
    <source>
        <strain evidence="2 3">DSM 25795</strain>
    </source>
</reference>
<gene>
    <name evidence="2" type="ORF">BD847_2762</name>
</gene>
<evidence type="ECO:0000313" key="2">
    <source>
        <dbReference type="EMBL" id="RED23699.1"/>
    </source>
</evidence>
<dbReference type="RefSeq" id="WP_115888783.1">
    <property type="nucleotide sequence ID" value="NZ_QRDQ01000009.1"/>
</dbReference>
<name>A0A3D9FUS9_9FLAO</name>
<dbReference type="AlphaFoldDB" id="A0A3D9FUS9"/>
<proteinExistence type="predicted"/>
<protein>
    <submittedName>
        <fullName evidence="2">Uncharacterized protein</fullName>
    </submittedName>
</protein>
<dbReference type="OrthoDB" id="1340494at2"/>
<sequence length="325" mass="37750">MNNNTIEDLYKKAVIKQYEEVKNGEDYIYLNAPTRGKLNKLCWEIFETKSVSTDDKAIFNTLLGFPFDLNTKNKFRSNTNQFRPIETFLKGETDPDKIEVVDLAAILVDFQLRPFNKFRKKIDEEDLKLINELRNINVPEKEVIINESLEKNEEEIFTVSNEDFVDTESETLPKKIILNQPQASKQTMFDIADKPKSEKIKYILITAGLVLLIIILFLALPEKECMQWSNDHYELVHCDEPIAGNLNDVIPKDENLLKFRKIIVCDTTNCFKPDGEAIIWYSKKDNIVEFFNNHGRHPENHSSLKPVTNHILGRYVYGKGIKCKE</sequence>
<dbReference type="EMBL" id="QRDQ01000009">
    <property type="protein sequence ID" value="RED23699.1"/>
    <property type="molecule type" value="Genomic_DNA"/>
</dbReference>
<feature type="transmembrane region" description="Helical" evidence="1">
    <location>
        <begin position="202"/>
        <end position="220"/>
    </location>
</feature>